<dbReference type="PRINTS" id="PR00937">
    <property type="entry name" value="TBOX"/>
</dbReference>
<dbReference type="GO" id="GO:0000981">
    <property type="term" value="F:DNA-binding transcription factor activity, RNA polymerase II-specific"/>
    <property type="evidence" value="ECO:0007669"/>
    <property type="project" value="TreeGrafter"/>
</dbReference>
<dbReference type="InterPro" id="IPR036960">
    <property type="entry name" value="T-box_sf"/>
</dbReference>
<dbReference type="PANTHER" id="PTHR11267:SF181">
    <property type="entry name" value="OPTOMOTOR-BLIND PROTEIN"/>
    <property type="match status" value="1"/>
</dbReference>
<feature type="region of interest" description="Disordered" evidence="7">
    <location>
        <begin position="333"/>
        <end position="421"/>
    </location>
</feature>
<feature type="domain" description="T-box" evidence="8">
    <location>
        <begin position="71"/>
        <end position="254"/>
    </location>
</feature>
<evidence type="ECO:0000256" key="5">
    <source>
        <dbReference type="ARBA" id="ARBA00023242"/>
    </source>
</evidence>
<evidence type="ECO:0000259" key="8">
    <source>
        <dbReference type="PROSITE" id="PS50252"/>
    </source>
</evidence>
<accession>A0AAN8K5S8</accession>
<dbReference type="InterPro" id="IPR018186">
    <property type="entry name" value="TF_T-box_CS"/>
</dbReference>
<gene>
    <name evidence="9" type="ORF">SNE40_002294</name>
</gene>
<feature type="compositionally biased region" description="Basic and acidic residues" evidence="7">
    <location>
        <begin position="649"/>
        <end position="679"/>
    </location>
</feature>
<dbReference type="CDD" id="cd20188">
    <property type="entry name" value="T-box_TBX2_3-like"/>
    <property type="match status" value="1"/>
</dbReference>
<dbReference type="InterPro" id="IPR046360">
    <property type="entry name" value="T-box_DNA-bd"/>
</dbReference>
<proteinExistence type="predicted"/>
<dbReference type="PROSITE" id="PS01283">
    <property type="entry name" value="TBOX_1"/>
    <property type="match status" value="1"/>
</dbReference>
<dbReference type="PROSITE" id="PS50252">
    <property type="entry name" value="TBOX_3"/>
    <property type="match status" value="1"/>
</dbReference>
<evidence type="ECO:0000256" key="3">
    <source>
        <dbReference type="ARBA" id="ARBA00023125"/>
    </source>
</evidence>
<sequence>MGSLLGGQPSFIPSMSFQHPGLAASLLPKLQSMGRNPLLPGELFPHPDHFRAMRGMDPPDNDIQDDPKVDLEEKDLWGQFHKYGTEMVITKSGRRMFPPFKVKVSGLDKKAKYILLMDIVAVDDCRYKFHNSKWMVAGKADPEMPKRMYIHPDSPSTGEQWMQKIVSFHKLKLTNNISDKHGFVSYHFTILNSMHKYQPRFHLVRANDILKLPYSAFRTYVFKEMEFIAVTAYQNEKITQLKINHNPFAKGFRDTGGGKREKKRLISEHNSSYASGDAKHDDSAGSDDEDNENMEICVVEPDEKPVPIRHSTPTPQEIDVGDEKTYLEEHGVFHAPPKYSGATVERHVDTEEKHESSLKSEINEKELKIPEPANTREFRDPERRERFENLDNSDKYEMNSSNEELSPPSVDKDRRDYSIDKYEKSDRERSFYKYRDLKDHERLLGKDSSPPNVTVLQPSVTHPMFPYLCPPGTVFPGSTGALSFHLNPSLFSSSSFPHGPLSVPLLSGSSSELSHLPPTHLHHSNTGPMLGSHSLLSNSHLINQSYQALSSSLSSSMSHISGSHPLGPMFSPRSAPHRFNPYTVPLTKTTMVTTASPLTVPGIHYGLADSIRSSSALSPSTNEEHVSSRHHKSPLPAHRQGNTNPNPNHELKSIERMLNGLDRKSEMAPESRSYSPDRK</sequence>
<dbReference type="InterPro" id="IPR008967">
    <property type="entry name" value="p53-like_TF_DNA-bd_sf"/>
</dbReference>
<dbReference type="GO" id="GO:0005634">
    <property type="term" value="C:nucleus"/>
    <property type="evidence" value="ECO:0007669"/>
    <property type="project" value="UniProtKB-SubCell"/>
</dbReference>
<dbReference type="PROSITE" id="PS01264">
    <property type="entry name" value="TBOX_2"/>
    <property type="match status" value="1"/>
</dbReference>
<feature type="region of interest" description="Disordered" evidence="7">
    <location>
        <begin position="267"/>
        <end position="320"/>
    </location>
</feature>
<reference evidence="9 10" key="1">
    <citation type="submission" date="2024-01" db="EMBL/GenBank/DDBJ databases">
        <title>The genome of the rayed Mediterranean limpet Patella caerulea (Linnaeus, 1758).</title>
        <authorList>
            <person name="Anh-Thu Weber A."/>
            <person name="Halstead-Nussloch G."/>
        </authorList>
    </citation>
    <scope>NUCLEOTIDE SEQUENCE [LARGE SCALE GENOMIC DNA]</scope>
    <source>
        <strain evidence="9">AATW-2023a</strain>
        <tissue evidence="9">Whole specimen</tissue>
    </source>
</reference>
<keyword evidence="3 6" id="KW-0238">DNA-binding</keyword>
<evidence type="ECO:0000313" key="10">
    <source>
        <dbReference type="Proteomes" id="UP001347796"/>
    </source>
</evidence>
<dbReference type="GO" id="GO:0000785">
    <property type="term" value="C:chromatin"/>
    <property type="evidence" value="ECO:0007669"/>
    <property type="project" value="TreeGrafter"/>
</dbReference>
<keyword evidence="10" id="KW-1185">Reference proteome</keyword>
<evidence type="ECO:0000256" key="1">
    <source>
        <dbReference type="ARBA" id="ARBA00004123"/>
    </source>
</evidence>
<evidence type="ECO:0000256" key="4">
    <source>
        <dbReference type="ARBA" id="ARBA00023163"/>
    </source>
</evidence>
<organism evidence="9 10">
    <name type="scientific">Patella caerulea</name>
    <name type="common">Rayed Mediterranean limpet</name>
    <dbReference type="NCBI Taxonomy" id="87958"/>
    <lineage>
        <taxon>Eukaryota</taxon>
        <taxon>Metazoa</taxon>
        <taxon>Spiralia</taxon>
        <taxon>Lophotrochozoa</taxon>
        <taxon>Mollusca</taxon>
        <taxon>Gastropoda</taxon>
        <taxon>Patellogastropoda</taxon>
        <taxon>Patelloidea</taxon>
        <taxon>Patellidae</taxon>
        <taxon>Patella</taxon>
    </lineage>
</organism>
<evidence type="ECO:0000313" key="9">
    <source>
        <dbReference type="EMBL" id="KAK6190417.1"/>
    </source>
</evidence>
<keyword evidence="2" id="KW-0805">Transcription regulation</keyword>
<feature type="compositionally biased region" description="Basic and acidic residues" evidence="7">
    <location>
        <begin position="410"/>
        <end position="421"/>
    </location>
</feature>
<dbReference type="SMART" id="SM00425">
    <property type="entry name" value="TBOX"/>
    <property type="match status" value="1"/>
</dbReference>
<dbReference type="Gene3D" id="2.60.40.820">
    <property type="entry name" value="Transcription factor, T-box"/>
    <property type="match status" value="1"/>
</dbReference>
<dbReference type="Proteomes" id="UP001347796">
    <property type="component" value="Unassembled WGS sequence"/>
</dbReference>
<dbReference type="Pfam" id="PF00907">
    <property type="entry name" value="T-box"/>
    <property type="match status" value="1"/>
</dbReference>
<evidence type="ECO:0000256" key="6">
    <source>
        <dbReference type="PROSITE-ProRule" id="PRU00201"/>
    </source>
</evidence>
<comment type="subcellular location">
    <subcellularLocation>
        <location evidence="1 6">Nucleus</location>
    </subcellularLocation>
</comment>
<dbReference type="GO" id="GO:0001708">
    <property type="term" value="P:cell fate specification"/>
    <property type="evidence" value="ECO:0007669"/>
    <property type="project" value="TreeGrafter"/>
</dbReference>
<keyword evidence="4" id="KW-0804">Transcription</keyword>
<feature type="compositionally biased region" description="Basic and acidic residues" evidence="7">
    <location>
        <begin position="344"/>
        <end position="397"/>
    </location>
</feature>
<comment type="caution">
    <text evidence="6">Lacks conserved residue(s) required for the propagation of feature annotation.</text>
</comment>
<dbReference type="InterPro" id="IPR001699">
    <property type="entry name" value="TF_T-box"/>
</dbReference>
<comment type="caution">
    <text evidence="9">The sequence shown here is derived from an EMBL/GenBank/DDBJ whole genome shotgun (WGS) entry which is preliminary data.</text>
</comment>
<dbReference type="FunFam" id="2.60.40.820:FF:000003">
    <property type="entry name" value="T-box transcription factor TBX3"/>
    <property type="match status" value="1"/>
</dbReference>
<feature type="region of interest" description="Disordered" evidence="7">
    <location>
        <begin position="614"/>
        <end position="679"/>
    </location>
</feature>
<name>A0AAN8K5S8_PATCE</name>
<evidence type="ECO:0000256" key="2">
    <source>
        <dbReference type="ARBA" id="ARBA00023015"/>
    </source>
</evidence>
<dbReference type="AlphaFoldDB" id="A0AAN8K5S8"/>
<dbReference type="EMBL" id="JAZGQO010000002">
    <property type="protein sequence ID" value="KAK6190417.1"/>
    <property type="molecule type" value="Genomic_DNA"/>
</dbReference>
<dbReference type="GO" id="GO:0000978">
    <property type="term" value="F:RNA polymerase II cis-regulatory region sequence-specific DNA binding"/>
    <property type="evidence" value="ECO:0007669"/>
    <property type="project" value="InterPro"/>
</dbReference>
<protein>
    <recommendedName>
        <fullName evidence="8">T-box domain-containing protein</fullName>
    </recommendedName>
</protein>
<dbReference type="PANTHER" id="PTHR11267">
    <property type="entry name" value="T-BOX PROTEIN-RELATED"/>
    <property type="match status" value="1"/>
</dbReference>
<dbReference type="GO" id="GO:0045893">
    <property type="term" value="P:positive regulation of DNA-templated transcription"/>
    <property type="evidence" value="ECO:0007669"/>
    <property type="project" value="InterPro"/>
</dbReference>
<evidence type="ECO:0000256" key="7">
    <source>
        <dbReference type="SAM" id="MobiDB-lite"/>
    </source>
</evidence>
<keyword evidence="5 6" id="KW-0539">Nucleus</keyword>
<dbReference type="SUPFAM" id="SSF49417">
    <property type="entry name" value="p53-like transcription factors"/>
    <property type="match status" value="1"/>
</dbReference>
<feature type="compositionally biased region" description="Acidic residues" evidence="7">
    <location>
        <begin position="284"/>
        <end position="293"/>
    </location>
</feature>